<protein>
    <recommendedName>
        <fullName evidence="4">Mating-type switching protein swi10</fullName>
    </recommendedName>
</protein>
<evidence type="ECO:0008006" key="4">
    <source>
        <dbReference type="Google" id="ProtNLM"/>
    </source>
</evidence>
<organism evidence="2 3">
    <name type="scientific">Stachybotrys elegans</name>
    <dbReference type="NCBI Taxonomy" id="80388"/>
    <lineage>
        <taxon>Eukaryota</taxon>
        <taxon>Fungi</taxon>
        <taxon>Dikarya</taxon>
        <taxon>Ascomycota</taxon>
        <taxon>Pezizomycotina</taxon>
        <taxon>Sordariomycetes</taxon>
        <taxon>Hypocreomycetidae</taxon>
        <taxon>Hypocreales</taxon>
        <taxon>Stachybotryaceae</taxon>
        <taxon>Stachybotrys</taxon>
    </lineage>
</organism>
<keyword evidence="3" id="KW-1185">Reference proteome</keyword>
<sequence>METLGSRVFPLVQSLRPSRRKLQKKEAKSKRDSKTHTCTTTNTTTAAAANANKNNAGVNDKKSPIMSTSPHLDKAPTPTTSTPRHMSVVGVPKSPVRPDLSDSKWGDYLDQQDAMSSSETTLKASPSPSEMTIAVNNMALADDSQPPLIPEFSHLRVKDASLRLSTASSTTVWPETRRMSTASRRHAKTPVFHIGQLEKSASMRHGQKPCRIDIIAEQYRALLESRGHDDAEAVYTASHSATPALAPALPLNATRIDTIPEIPPRGSVRALRLTDKSSKSSSPSPHRQDSPAAPSPTSDGTLVAFEEDTIYFKPISFSTEPSPTANQHSLSEEAKAPRRGSQGNLGLSISVDLLTKELSSVFLDKNTSTDSDPAALQVWVMIEAYERLQQRLSTLNLPEADVQNAKTAMGSWLTSLYAVHASLTGSDNMSESDYGELAENLD</sequence>
<accession>A0A8K0SH36</accession>
<feature type="region of interest" description="Disordered" evidence="1">
    <location>
        <begin position="1"/>
        <end position="104"/>
    </location>
</feature>
<proteinExistence type="predicted"/>
<feature type="compositionally biased region" description="Basic and acidic residues" evidence="1">
    <location>
        <begin position="24"/>
        <end position="35"/>
    </location>
</feature>
<evidence type="ECO:0000313" key="2">
    <source>
        <dbReference type="EMBL" id="KAH7312203.1"/>
    </source>
</evidence>
<gene>
    <name evidence="2" type="ORF">B0I35DRAFT_480680</name>
</gene>
<evidence type="ECO:0000256" key="1">
    <source>
        <dbReference type="SAM" id="MobiDB-lite"/>
    </source>
</evidence>
<dbReference type="AlphaFoldDB" id="A0A8K0SH36"/>
<dbReference type="Proteomes" id="UP000813444">
    <property type="component" value="Unassembled WGS sequence"/>
</dbReference>
<feature type="compositionally biased region" description="Polar residues" evidence="1">
    <location>
        <begin position="316"/>
        <end position="329"/>
    </location>
</feature>
<dbReference type="EMBL" id="JAGPNK010000010">
    <property type="protein sequence ID" value="KAH7312203.1"/>
    <property type="molecule type" value="Genomic_DNA"/>
</dbReference>
<name>A0A8K0SH36_9HYPO</name>
<feature type="region of interest" description="Disordered" evidence="1">
    <location>
        <begin position="316"/>
        <end position="343"/>
    </location>
</feature>
<reference evidence="2" key="1">
    <citation type="journal article" date="2021" name="Nat. Commun.">
        <title>Genetic determinants of endophytism in the Arabidopsis root mycobiome.</title>
        <authorList>
            <person name="Mesny F."/>
            <person name="Miyauchi S."/>
            <person name="Thiergart T."/>
            <person name="Pickel B."/>
            <person name="Atanasova L."/>
            <person name="Karlsson M."/>
            <person name="Huettel B."/>
            <person name="Barry K.W."/>
            <person name="Haridas S."/>
            <person name="Chen C."/>
            <person name="Bauer D."/>
            <person name="Andreopoulos W."/>
            <person name="Pangilinan J."/>
            <person name="LaButti K."/>
            <person name="Riley R."/>
            <person name="Lipzen A."/>
            <person name="Clum A."/>
            <person name="Drula E."/>
            <person name="Henrissat B."/>
            <person name="Kohler A."/>
            <person name="Grigoriev I.V."/>
            <person name="Martin F.M."/>
            <person name="Hacquard S."/>
        </authorList>
    </citation>
    <scope>NUCLEOTIDE SEQUENCE</scope>
    <source>
        <strain evidence="2">MPI-CAGE-CH-0235</strain>
    </source>
</reference>
<comment type="caution">
    <text evidence="2">The sequence shown here is derived from an EMBL/GenBank/DDBJ whole genome shotgun (WGS) entry which is preliminary data.</text>
</comment>
<dbReference type="OrthoDB" id="5232891at2759"/>
<feature type="compositionally biased region" description="Low complexity" evidence="1">
    <location>
        <begin position="39"/>
        <end position="56"/>
    </location>
</feature>
<evidence type="ECO:0000313" key="3">
    <source>
        <dbReference type="Proteomes" id="UP000813444"/>
    </source>
</evidence>
<feature type="region of interest" description="Disordered" evidence="1">
    <location>
        <begin position="258"/>
        <end position="300"/>
    </location>
</feature>